<accession>A0A5C3ELI9</accession>
<feature type="compositionally biased region" description="Polar residues" evidence="1">
    <location>
        <begin position="93"/>
        <end position="126"/>
    </location>
</feature>
<feature type="compositionally biased region" description="Polar residues" evidence="1">
    <location>
        <begin position="414"/>
        <end position="426"/>
    </location>
</feature>
<dbReference type="PANTHER" id="PTHR45876">
    <property type="entry name" value="FI04035P"/>
    <property type="match status" value="1"/>
</dbReference>
<feature type="compositionally biased region" description="Basic residues" evidence="1">
    <location>
        <begin position="586"/>
        <end position="599"/>
    </location>
</feature>
<dbReference type="CDD" id="cd00201">
    <property type="entry name" value="WW"/>
    <property type="match status" value="1"/>
</dbReference>
<feature type="region of interest" description="Disordered" evidence="1">
    <location>
        <begin position="1"/>
        <end position="161"/>
    </location>
</feature>
<dbReference type="InterPro" id="IPR036020">
    <property type="entry name" value="WW_dom_sf"/>
</dbReference>
<dbReference type="Pfam" id="PF00397">
    <property type="entry name" value="WW"/>
    <property type="match status" value="1"/>
</dbReference>
<dbReference type="SMART" id="SM00456">
    <property type="entry name" value="WW"/>
    <property type="match status" value="1"/>
</dbReference>
<organism evidence="3 4">
    <name type="scientific">Ustilago trichophora</name>
    <dbReference type="NCBI Taxonomy" id="86804"/>
    <lineage>
        <taxon>Eukaryota</taxon>
        <taxon>Fungi</taxon>
        <taxon>Dikarya</taxon>
        <taxon>Basidiomycota</taxon>
        <taxon>Ustilaginomycotina</taxon>
        <taxon>Ustilaginomycetes</taxon>
        <taxon>Ustilaginales</taxon>
        <taxon>Ustilaginaceae</taxon>
        <taxon>Ustilago</taxon>
    </lineage>
</organism>
<feature type="region of interest" description="Disordered" evidence="1">
    <location>
        <begin position="368"/>
        <end position="426"/>
    </location>
</feature>
<feature type="compositionally biased region" description="Basic residues" evidence="1">
    <location>
        <begin position="875"/>
        <end position="885"/>
    </location>
</feature>
<evidence type="ECO:0000259" key="2">
    <source>
        <dbReference type="PROSITE" id="PS50020"/>
    </source>
</evidence>
<reference evidence="3 4" key="1">
    <citation type="submission" date="2018-03" db="EMBL/GenBank/DDBJ databases">
        <authorList>
            <person name="Guldener U."/>
        </authorList>
    </citation>
    <scope>NUCLEOTIDE SEQUENCE [LARGE SCALE GENOMIC DNA]</scope>
    <source>
        <strain evidence="3 4">NBRC100155</strain>
    </source>
</reference>
<name>A0A5C3ELI9_9BASI</name>
<dbReference type="OrthoDB" id="437889at2759"/>
<dbReference type="GO" id="GO:0005737">
    <property type="term" value="C:cytoplasm"/>
    <property type="evidence" value="ECO:0007669"/>
    <property type="project" value="TreeGrafter"/>
</dbReference>
<gene>
    <name evidence="3" type="ORF">UTRI_05918</name>
</gene>
<feature type="compositionally biased region" description="Low complexity" evidence="1">
    <location>
        <begin position="845"/>
        <end position="858"/>
    </location>
</feature>
<feature type="compositionally biased region" description="Polar residues" evidence="1">
    <location>
        <begin position="19"/>
        <end position="35"/>
    </location>
</feature>
<feature type="compositionally biased region" description="Basic residues" evidence="1">
    <location>
        <begin position="806"/>
        <end position="817"/>
    </location>
</feature>
<feature type="compositionally biased region" description="Acidic residues" evidence="1">
    <location>
        <begin position="284"/>
        <end position="295"/>
    </location>
</feature>
<feature type="compositionally biased region" description="Polar residues" evidence="1">
    <location>
        <begin position="794"/>
        <end position="804"/>
    </location>
</feature>
<feature type="compositionally biased region" description="Polar residues" evidence="1">
    <location>
        <begin position="705"/>
        <end position="717"/>
    </location>
</feature>
<feature type="region of interest" description="Disordered" evidence="1">
    <location>
        <begin position="574"/>
        <end position="625"/>
    </location>
</feature>
<dbReference type="AlphaFoldDB" id="A0A5C3ELI9"/>
<dbReference type="Proteomes" id="UP000324022">
    <property type="component" value="Unassembled WGS sequence"/>
</dbReference>
<dbReference type="InterPro" id="IPR001202">
    <property type="entry name" value="WW_dom"/>
</dbReference>
<evidence type="ECO:0000256" key="1">
    <source>
        <dbReference type="SAM" id="MobiDB-lite"/>
    </source>
</evidence>
<dbReference type="PROSITE" id="PS50020">
    <property type="entry name" value="WW_DOMAIN_2"/>
    <property type="match status" value="1"/>
</dbReference>
<feature type="compositionally biased region" description="Polar residues" evidence="1">
    <location>
        <begin position="766"/>
        <end position="786"/>
    </location>
</feature>
<proteinExistence type="predicted"/>
<feature type="region of interest" description="Disordered" evidence="1">
    <location>
        <begin position="766"/>
        <end position="885"/>
    </location>
</feature>
<feature type="compositionally biased region" description="Low complexity" evidence="1">
    <location>
        <begin position="324"/>
        <end position="339"/>
    </location>
</feature>
<dbReference type="Gene3D" id="2.20.70.10">
    <property type="match status" value="1"/>
</dbReference>
<feature type="compositionally biased region" description="Polar residues" evidence="1">
    <location>
        <begin position="140"/>
        <end position="151"/>
    </location>
</feature>
<keyword evidence="4" id="KW-1185">Reference proteome</keyword>
<sequence>MQFTAKSIPQPELLFQSGHDGNTSSTPEILPNDNQSRMRGESDSSSTSTAQPHKVSLGGSELKVGMLSESSPKQPHIALLGELGLGSEGMKSDCSSTHSTRSLTLEENATIHSYSPSNDQSQTLASPTIRDNPKPPSEPSPITSIDQSYPKRSSERAHATTPSFGSSVSFFTVQSHFSPASHQHFQLSDLGFKQNNQEVDKKSPCLGLEHECQQGGDSVEECMTPTPGDGFRFGAGMMRGGLVSDECDSPFRAVDRCFTQGEGVACQYFASQRFDSGQVQQDLDGLEEEMEEEMEEGKGQDVQESQGYTIKSLPNGMRSLPSPSVASRSFDLSSSASPFSRPLTLVSERSLGPVLSTHSAAAANADGGLMGSQEEKSEASTFSGDRISLPNTSTNSPICTPSTTPTAPPHKIATRQQIPKSPPSNLKASEIHTWGANFWCVVQDPFEPDNKFFANPATGECRWFLPKGTIVLPPSGEGEWWELVDEVSGREYYYHTKTKESRWTRPDLVSEGGGLVIPMRAVQFSGHSKRDFDGAGLGRGREKRGHYCDGDGIDEASMGVARDLPGLECKQSEADPSAIITTPLRPRTKSLPKQVKRERHPSSPPTTTLPRYVAPRSPIPPRNPPVQPTAIISPPPPPADITQKARTFILQHDQRVLSLVRKTSIPPFKTESLPLQPLYRPKHQRNRPYTTPTGIPTKRPAHQLDNPTTSQTYPFLNHDPQTYYQRTRKTEFGIGLHHETFLPATQMETVPIRRVGKGLAYDSLSTSPLRLHPNANTTSAPTTQSVKFRRSLPSFLSPTSATASKQTKHKNNQKHKQILPLDSTHAPSRLNPHPIHPSNDNDNLTSSPQTSSTSRTTSANASEHTSKSTSTTKNAKVKGERKKKKLSQLIGFVRCRSASFGASSRASSFGNL</sequence>
<feature type="region of interest" description="Disordered" evidence="1">
    <location>
        <begin position="681"/>
        <end position="717"/>
    </location>
</feature>
<dbReference type="EMBL" id="OOIN01000031">
    <property type="protein sequence ID" value="SPO30079.1"/>
    <property type="molecule type" value="Genomic_DNA"/>
</dbReference>
<protein>
    <recommendedName>
        <fullName evidence="2">WW domain-containing protein</fullName>
    </recommendedName>
</protein>
<feature type="region of interest" description="Disordered" evidence="1">
    <location>
        <begin position="282"/>
        <end position="339"/>
    </location>
</feature>
<dbReference type="PANTHER" id="PTHR45876:SF8">
    <property type="entry name" value="FI04035P"/>
    <property type="match status" value="1"/>
</dbReference>
<feature type="compositionally biased region" description="Polar residues" evidence="1">
    <location>
        <begin position="379"/>
        <end position="405"/>
    </location>
</feature>
<evidence type="ECO:0000313" key="4">
    <source>
        <dbReference type="Proteomes" id="UP000324022"/>
    </source>
</evidence>
<feature type="domain" description="WW" evidence="2">
    <location>
        <begin position="481"/>
        <end position="508"/>
    </location>
</feature>
<evidence type="ECO:0000313" key="3">
    <source>
        <dbReference type="EMBL" id="SPO30079.1"/>
    </source>
</evidence>
<dbReference type="SUPFAM" id="SSF51045">
    <property type="entry name" value="WW domain"/>
    <property type="match status" value="1"/>
</dbReference>
<dbReference type="GO" id="GO:0005096">
    <property type="term" value="F:GTPase activator activity"/>
    <property type="evidence" value="ECO:0007669"/>
    <property type="project" value="TreeGrafter"/>
</dbReference>